<dbReference type="Proteomes" id="UP000217257">
    <property type="component" value="Chromosome"/>
</dbReference>
<dbReference type="RefSeq" id="WP_095986638.1">
    <property type="nucleotide sequence ID" value="NZ_CP022098.1"/>
</dbReference>
<gene>
    <name evidence="1" type="ORF">CYFUS_003904</name>
</gene>
<proteinExistence type="predicted"/>
<protein>
    <submittedName>
        <fullName evidence="1">Uncharacterized protein</fullName>
    </submittedName>
</protein>
<dbReference type="Gene3D" id="3.40.190.10">
    <property type="entry name" value="Periplasmic binding protein-like II"/>
    <property type="match status" value="1"/>
</dbReference>
<organism evidence="1 2">
    <name type="scientific">Cystobacter fuscus</name>
    <dbReference type="NCBI Taxonomy" id="43"/>
    <lineage>
        <taxon>Bacteria</taxon>
        <taxon>Pseudomonadati</taxon>
        <taxon>Myxococcota</taxon>
        <taxon>Myxococcia</taxon>
        <taxon>Myxococcales</taxon>
        <taxon>Cystobacterineae</taxon>
        <taxon>Archangiaceae</taxon>
        <taxon>Cystobacter</taxon>
    </lineage>
</organism>
<dbReference type="EMBL" id="CP022098">
    <property type="protein sequence ID" value="ATB38469.1"/>
    <property type="molecule type" value="Genomic_DNA"/>
</dbReference>
<accession>A0A250J3C2</accession>
<evidence type="ECO:0000313" key="1">
    <source>
        <dbReference type="EMBL" id="ATB38469.1"/>
    </source>
</evidence>
<reference evidence="1 2" key="1">
    <citation type="submission" date="2017-06" db="EMBL/GenBank/DDBJ databases">
        <title>Sequencing and comparative analysis of myxobacterial genomes.</title>
        <authorList>
            <person name="Rupp O."/>
            <person name="Goesmann A."/>
            <person name="Sogaard-Andersen L."/>
        </authorList>
    </citation>
    <scope>NUCLEOTIDE SEQUENCE [LARGE SCALE GENOMIC DNA]</scope>
    <source>
        <strain evidence="1 2">DSM 52655</strain>
    </source>
</reference>
<dbReference type="AlphaFoldDB" id="A0A250J3C2"/>
<name>A0A250J3C2_9BACT</name>
<evidence type="ECO:0000313" key="2">
    <source>
        <dbReference type="Proteomes" id="UP000217257"/>
    </source>
</evidence>
<sequence>MNVTKNMRWMQWMVLWGVVAGPVLGCGGKPPVTPTPPAGERIVLRVPLYSWIPDAAGDKFQALSARVEAEFEAEHPEVDLDVNPSCFQDDLYEPSQLARSLRGEGECPYDVVEVDTSLLGELVGTGAVRPWSALPEGPRWHPAGVSASTFEGKLYGVPHWQCAHYIISRDEAVSRAHTVDELVQALAALNTPAMDLSANLLGSWNLPSLYLDAWTDTHGPANVQSAVTTEHYDTDVLAGMKKLASACATAEGNPCIDGTYDAEENLDVPDVLLAEGRADATLGFSERLHGILKKLPSADSRAALRISPAPLGQGNQPLLFTDSFFLGERCTGACEQAAQAFVAYMTRTSTYQWIVLGEDAPAEGRVPRYLMPANLDVYELPGVKADPFYPVIGAATATGAPFPNTGLLNIRKSMRDAILGALQ</sequence>
<dbReference type="SUPFAM" id="SSF53850">
    <property type="entry name" value="Periplasmic binding protein-like II"/>
    <property type="match status" value="1"/>
</dbReference>
<dbReference type="KEGG" id="cfus:CYFUS_003904"/>